<dbReference type="Proteomes" id="UP000324800">
    <property type="component" value="Unassembled WGS sequence"/>
</dbReference>
<evidence type="ECO:0000313" key="2">
    <source>
        <dbReference type="Proteomes" id="UP000324800"/>
    </source>
</evidence>
<name>A0A5J4TSW6_9EUKA</name>
<sequence length="124" mass="15133">MRIGVKQLFSFKQQAWALFNEIQICHNIRFSYQKLEELFMLKKSRLCELMGLKWKVKQEEYNRRRFTDPDDGKMIAKLNNQFEIGNTYTYSALITYIMEEFHVYVGRAFVESFLRRYYDEVVEK</sequence>
<evidence type="ECO:0000313" key="1">
    <source>
        <dbReference type="EMBL" id="KAA6360571.1"/>
    </source>
</evidence>
<gene>
    <name evidence="1" type="ORF">EZS28_043903</name>
</gene>
<organism evidence="1 2">
    <name type="scientific">Streblomastix strix</name>
    <dbReference type="NCBI Taxonomy" id="222440"/>
    <lineage>
        <taxon>Eukaryota</taxon>
        <taxon>Metamonada</taxon>
        <taxon>Preaxostyla</taxon>
        <taxon>Oxymonadida</taxon>
        <taxon>Streblomastigidae</taxon>
        <taxon>Streblomastix</taxon>
    </lineage>
</organism>
<accession>A0A5J4TSW6</accession>
<dbReference type="AlphaFoldDB" id="A0A5J4TSW6"/>
<reference evidence="1 2" key="1">
    <citation type="submission" date="2019-03" db="EMBL/GenBank/DDBJ databases">
        <title>Single cell metagenomics reveals metabolic interactions within the superorganism composed of flagellate Streblomastix strix and complex community of Bacteroidetes bacteria on its surface.</title>
        <authorList>
            <person name="Treitli S.C."/>
            <person name="Kolisko M."/>
            <person name="Husnik F."/>
            <person name="Keeling P."/>
            <person name="Hampl V."/>
        </authorList>
    </citation>
    <scope>NUCLEOTIDE SEQUENCE [LARGE SCALE GENOMIC DNA]</scope>
    <source>
        <strain evidence="1">ST1C</strain>
    </source>
</reference>
<proteinExistence type="predicted"/>
<protein>
    <submittedName>
        <fullName evidence="1">Uncharacterized protein</fullName>
    </submittedName>
</protein>
<comment type="caution">
    <text evidence="1">The sequence shown here is derived from an EMBL/GenBank/DDBJ whole genome shotgun (WGS) entry which is preliminary data.</text>
</comment>
<dbReference type="EMBL" id="SNRW01026760">
    <property type="protein sequence ID" value="KAA6360571.1"/>
    <property type="molecule type" value="Genomic_DNA"/>
</dbReference>